<evidence type="ECO:0000313" key="1">
    <source>
        <dbReference type="EMBL" id="SFV21716.1"/>
    </source>
</evidence>
<proteinExistence type="predicted"/>
<protein>
    <recommendedName>
        <fullName evidence="3">Nucleotidyl transferase AbiEii toxin, Type IV TA system</fullName>
    </recommendedName>
</protein>
<dbReference type="RefSeq" id="WP_143109416.1">
    <property type="nucleotide sequence ID" value="NZ_FPCG01000003.1"/>
</dbReference>
<keyword evidence="2" id="KW-1185">Reference proteome</keyword>
<dbReference type="EMBL" id="FPCG01000003">
    <property type="protein sequence ID" value="SFV21716.1"/>
    <property type="molecule type" value="Genomic_DNA"/>
</dbReference>
<gene>
    <name evidence="1" type="ORF">SAMN04487966_1034</name>
</gene>
<dbReference type="STRING" id="574650.SAMN04487966_1034"/>
<name>A0A1I7MIH8_9MICC</name>
<dbReference type="Proteomes" id="UP000198881">
    <property type="component" value="Unassembled WGS sequence"/>
</dbReference>
<reference evidence="1 2" key="1">
    <citation type="submission" date="2016-10" db="EMBL/GenBank/DDBJ databases">
        <authorList>
            <person name="de Groot N.N."/>
        </authorList>
    </citation>
    <scope>NUCLEOTIDE SEQUENCE [LARGE SCALE GENOMIC DNA]</scope>
    <source>
        <strain evidence="1 2">CGMCC 1.7054</strain>
    </source>
</reference>
<evidence type="ECO:0000313" key="2">
    <source>
        <dbReference type="Proteomes" id="UP000198881"/>
    </source>
</evidence>
<sequence>MNSDFGRPVVPVDGGHWPFPWPADFELENTVGSQHWSLIGGLMVQYVNDMEPTRATTDIDTLVHVEIENQGSLNALTSGLRKLGYTAVPRLDSRQPVHRFRRKDGAGETQVDFLVADHVAPRVLDRLRPPTPVEAPGGTNALSRTQVFEVTHETGMSRISTPDIVGALVLKSEAYRVDSRDRERHLMDAVTLALLLDGENSGPPLHGTASRRMRRLIRRLDDPRACDRAGLDRDDVSDAIIALEDLLDG</sequence>
<dbReference type="AlphaFoldDB" id="A0A1I7MIH8"/>
<evidence type="ECO:0008006" key="3">
    <source>
        <dbReference type="Google" id="ProtNLM"/>
    </source>
</evidence>
<organism evidence="1 2">
    <name type="scientific">Micrococcus terreus</name>
    <dbReference type="NCBI Taxonomy" id="574650"/>
    <lineage>
        <taxon>Bacteria</taxon>
        <taxon>Bacillati</taxon>
        <taxon>Actinomycetota</taxon>
        <taxon>Actinomycetes</taxon>
        <taxon>Micrococcales</taxon>
        <taxon>Micrococcaceae</taxon>
        <taxon>Micrococcus</taxon>
    </lineage>
</organism>
<dbReference type="OrthoDB" id="5175769at2"/>
<accession>A0A1I7MIH8</accession>